<dbReference type="EMBL" id="BJYU01000319">
    <property type="protein sequence ID" value="GEO19092.1"/>
    <property type="molecule type" value="Genomic_DNA"/>
</dbReference>
<comment type="caution">
    <text evidence="1">The sequence shown here is derived from an EMBL/GenBank/DDBJ whole genome shotgun (WGS) entry which is preliminary data.</text>
</comment>
<gene>
    <name evidence="1" type="ORF">MAE02_67880</name>
</gene>
<dbReference type="Proteomes" id="UP000321085">
    <property type="component" value="Unassembled WGS sequence"/>
</dbReference>
<organism evidence="1 2">
    <name type="scientific">Microvirga aerophila</name>
    <dbReference type="NCBI Taxonomy" id="670291"/>
    <lineage>
        <taxon>Bacteria</taxon>
        <taxon>Pseudomonadati</taxon>
        <taxon>Pseudomonadota</taxon>
        <taxon>Alphaproteobacteria</taxon>
        <taxon>Hyphomicrobiales</taxon>
        <taxon>Methylobacteriaceae</taxon>
        <taxon>Microvirga</taxon>
    </lineage>
</organism>
<keyword evidence="2" id="KW-1185">Reference proteome</keyword>
<sequence>MPDLSRSQRVQRLRNLRRERGDREMNVWVSKPAGDAIDQAVETGRFKSRQEAISYALEAIFIREERNFVT</sequence>
<dbReference type="AlphaFoldDB" id="A0A512C4F1"/>
<reference evidence="1 2" key="1">
    <citation type="submission" date="2019-07" db="EMBL/GenBank/DDBJ databases">
        <title>Whole genome shotgun sequence of Microvirga aerophila NBRC 106136.</title>
        <authorList>
            <person name="Hosoyama A."/>
            <person name="Uohara A."/>
            <person name="Ohji S."/>
            <person name="Ichikawa N."/>
        </authorList>
    </citation>
    <scope>NUCLEOTIDE SEQUENCE [LARGE SCALE GENOMIC DNA]</scope>
    <source>
        <strain evidence="1 2">NBRC 106136</strain>
    </source>
</reference>
<accession>A0A512C4F1</accession>
<name>A0A512C4F1_9HYPH</name>
<protein>
    <recommendedName>
        <fullName evidence="3">Ribbon-helix-helix protein CopG domain-containing protein</fullName>
    </recommendedName>
</protein>
<proteinExistence type="predicted"/>
<evidence type="ECO:0000313" key="2">
    <source>
        <dbReference type="Proteomes" id="UP000321085"/>
    </source>
</evidence>
<evidence type="ECO:0008006" key="3">
    <source>
        <dbReference type="Google" id="ProtNLM"/>
    </source>
</evidence>
<evidence type="ECO:0000313" key="1">
    <source>
        <dbReference type="EMBL" id="GEO19092.1"/>
    </source>
</evidence>